<feature type="compositionally biased region" description="Polar residues" evidence="1">
    <location>
        <begin position="31"/>
        <end position="40"/>
    </location>
</feature>
<dbReference type="AlphaFoldDB" id="A0A084QHF1"/>
<dbReference type="HOGENOM" id="CLU_1817067_0_0_1"/>
<evidence type="ECO:0000313" key="4">
    <source>
        <dbReference type="Proteomes" id="UP000028524"/>
    </source>
</evidence>
<feature type="compositionally biased region" description="Basic and acidic residues" evidence="1">
    <location>
        <begin position="133"/>
        <end position="142"/>
    </location>
</feature>
<feature type="transmembrane region" description="Helical" evidence="2">
    <location>
        <begin position="60"/>
        <end position="83"/>
    </location>
</feature>
<evidence type="ECO:0000313" key="3">
    <source>
        <dbReference type="EMBL" id="KFA63386.1"/>
    </source>
</evidence>
<reference evidence="3 4" key="1">
    <citation type="journal article" date="2014" name="BMC Genomics">
        <title>Comparative genome sequencing reveals chemotype-specific gene clusters in the toxigenic black mold Stachybotrys.</title>
        <authorList>
            <person name="Semeiks J."/>
            <person name="Borek D."/>
            <person name="Otwinowski Z."/>
            <person name="Grishin N.V."/>
        </authorList>
    </citation>
    <scope>NUCLEOTIDE SEQUENCE [LARGE SCALE GENOMIC DNA]</scope>
    <source>
        <strain evidence="3 4">IBT 40285</strain>
    </source>
</reference>
<feature type="region of interest" description="Disordered" evidence="1">
    <location>
        <begin position="1"/>
        <end position="52"/>
    </location>
</feature>
<dbReference type="Proteomes" id="UP000028524">
    <property type="component" value="Unassembled WGS sequence"/>
</dbReference>
<keyword evidence="2" id="KW-0812">Transmembrane</keyword>
<feature type="region of interest" description="Disordered" evidence="1">
    <location>
        <begin position="88"/>
        <end position="142"/>
    </location>
</feature>
<protein>
    <submittedName>
        <fullName evidence="3">Uncharacterized protein</fullName>
    </submittedName>
</protein>
<dbReference type="EMBL" id="KL660741">
    <property type="protein sequence ID" value="KFA63386.1"/>
    <property type="molecule type" value="Genomic_DNA"/>
</dbReference>
<name>A0A084QHF1_STAC4</name>
<sequence>MVRPEGLDTVNWSSDEGRRLFSSEALDDGRNNSGDDNQPTGDKPPEEQSDSGLSYADMTFIIGGVIGTVIGTALIQLGIWFYCRRRKTTRQVAAPQPEPESKSNAELVPGVPQELASVPEPRELHDQPVIAELRGDEGSMGR</sequence>
<proteinExistence type="predicted"/>
<keyword evidence="2" id="KW-0472">Membrane</keyword>
<evidence type="ECO:0000256" key="1">
    <source>
        <dbReference type="SAM" id="MobiDB-lite"/>
    </source>
</evidence>
<accession>A0A084QHF1</accession>
<keyword evidence="4" id="KW-1185">Reference proteome</keyword>
<dbReference type="InParanoid" id="A0A084QHF1"/>
<evidence type="ECO:0000256" key="2">
    <source>
        <dbReference type="SAM" id="Phobius"/>
    </source>
</evidence>
<gene>
    <name evidence="3" type="ORF">S40285_09933</name>
</gene>
<organism evidence="3 4">
    <name type="scientific">Stachybotrys chlorohalonatus (strain IBT 40285)</name>
    <dbReference type="NCBI Taxonomy" id="1283841"/>
    <lineage>
        <taxon>Eukaryota</taxon>
        <taxon>Fungi</taxon>
        <taxon>Dikarya</taxon>
        <taxon>Ascomycota</taxon>
        <taxon>Pezizomycotina</taxon>
        <taxon>Sordariomycetes</taxon>
        <taxon>Hypocreomycetidae</taxon>
        <taxon>Hypocreales</taxon>
        <taxon>Stachybotryaceae</taxon>
        <taxon>Stachybotrys</taxon>
    </lineage>
</organism>
<keyword evidence="2" id="KW-1133">Transmembrane helix</keyword>